<dbReference type="RefSeq" id="WP_143062031.1">
    <property type="nucleotide sequence ID" value="NZ_FOFG01000014.1"/>
</dbReference>
<reference evidence="2 3" key="1">
    <citation type="submission" date="2016-10" db="EMBL/GenBank/DDBJ databases">
        <authorList>
            <person name="de Groot N.N."/>
        </authorList>
    </citation>
    <scope>NUCLEOTIDE SEQUENCE [LARGE SCALE GENOMIC DNA]</scope>
    <source>
        <strain evidence="2 3">A52C2</strain>
    </source>
</reference>
<keyword evidence="3" id="KW-1185">Reference proteome</keyword>
<evidence type="ECO:0000313" key="2">
    <source>
        <dbReference type="EMBL" id="SER29289.1"/>
    </source>
</evidence>
<accession>A0A1H9N0P3</accession>
<feature type="region of interest" description="Disordered" evidence="1">
    <location>
        <begin position="132"/>
        <end position="178"/>
    </location>
</feature>
<feature type="compositionally biased region" description="Basic and acidic residues" evidence="1">
    <location>
        <begin position="165"/>
        <end position="176"/>
    </location>
</feature>
<dbReference type="EMBL" id="FOFG01000014">
    <property type="protein sequence ID" value="SER29289.1"/>
    <property type="molecule type" value="Genomic_DNA"/>
</dbReference>
<protein>
    <submittedName>
        <fullName evidence="2">Uncharacterized protein</fullName>
    </submittedName>
</protein>
<evidence type="ECO:0000256" key="1">
    <source>
        <dbReference type="SAM" id="MobiDB-lite"/>
    </source>
</evidence>
<feature type="compositionally biased region" description="Basic and acidic residues" evidence="1">
    <location>
        <begin position="144"/>
        <end position="153"/>
    </location>
</feature>
<gene>
    <name evidence="2" type="ORF">SAMN05216548_114125</name>
</gene>
<proteinExistence type="predicted"/>
<organism evidence="2 3">
    <name type="scientific">Faunimonas pinastri</name>
    <dbReference type="NCBI Taxonomy" id="1855383"/>
    <lineage>
        <taxon>Bacteria</taxon>
        <taxon>Pseudomonadati</taxon>
        <taxon>Pseudomonadota</taxon>
        <taxon>Alphaproteobacteria</taxon>
        <taxon>Hyphomicrobiales</taxon>
        <taxon>Afifellaceae</taxon>
        <taxon>Faunimonas</taxon>
    </lineage>
</organism>
<name>A0A1H9N0P3_9HYPH</name>
<dbReference type="OrthoDB" id="9815753at2"/>
<evidence type="ECO:0000313" key="3">
    <source>
        <dbReference type="Proteomes" id="UP000199647"/>
    </source>
</evidence>
<sequence length="232" mass="25457">MGIQYALMRRKSLSPANLFHFVCPIFNVETRFATCVSLRDLVWKGRRPEQRKGCQACMSASKCPINNIIQDFGRLPDDPYHADEKRVGSLKDRHIERIMPVLVSPKLLDEYAVTPKERELILAANEAAGAWVSGKQSKRSTRKTSVELEDVQRETAPVSRRSRKPPAESVKERAPEPADAVLAAESGDMSAAINMAMTTSAEPAASAATSTPKPKARMSLLERARAAAGRAA</sequence>
<dbReference type="AlphaFoldDB" id="A0A1H9N0P3"/>
<dbReference type="Proteomes" id="UP000199647">
    <property type="component" value="Unassembled WGS sequence"/>
</dbReference>
<dbReference type="STRING" id="1855383.SAMN05216548_114125"/>